<dbReference type="RefSeq" id="WP_232877259.1">
    <property type="nucleotide sequence ID" value="NZ_JAJSOJ010000018.1"/>
</dbReference>
<evidence type="ECO:0000313" key="2">
    <source>
        <dbReference type="Proteomes" id="UP001521074"/>
    </source>
</evidence>
<gene>
    <name evidence="1" type="ORF">LWC05_07190</name>
</gene>
<name>A0ABS8VS04_9PROT</name>
<sequence length="217" mass="23748">MRGDRSEQIWNAIDRLAFEKGLTPSGLARAAGLDPTALNPSKRYTTDGRVRLPRMETMLELLRTADMPWRDFASYLDGDVKHGQDDLERRPTAGRIRVAEFSRLGSAELFDRAHLPVPHLWAEVSSPFADAGPHDYAIRLDSAVYEPSFRQGSLLLVTPASVIHAGDRVIFCAPSPIIAIADQVTESGWRVTTFSGDGLTIPTASASPVHRVTAATL</sequence>
<keyword evidence="2" id="KW-1185">Reference proteome</keyword>
<dbReference type="Proteomes" id="UP001521074">
    <property type="component" value="Unassembled WGS sequence"/>
</dbReference>
<dbReference type="EMBL" id="JAJSOJ010000018">
    <property type="protein sequence ID" value="MCE0743678.1"/>
    <property type="molecule type" value="Genomic_DNA"/>
</dbReference>
<organism evidence="1 2">
    <name type="scientific">Acetobacter sicerae</name>
    <dbReference type="NCBI Taxonomy" id="85325"/>
    <lineage>
        <taxon>Bacteria</taxon>
        <taxon>Pseudomonadati</taxon>
        <taxon>Pseudomonadota</taxon>
        <taxon>Alphaproteobacteria</taxon>
        <taxon>Acetobacterales</taxon>
        <taxon>Acetobacteraceae</taxon>
        <taxon>Acetobacter</taxon>
    </lineage>
</organism>
<proteinExistence type="predicted"/>
<comment type="caution">
    <text evidence="1">The sequence shown here is derived from an EMBL/GenBank/DDBJ whole genome shotgun (WGS) entry which is preliminary data.</text>
</comment>
<reference evidence="1 2" key="1">
    <citation type="submission" date="2021-12" db="EMBL/GenBank/DDBJ databases">
        <title>Genome sequence of Acetobacter sicerae DmPark20a_162.</title>
        <authorList>
            <person name="Chaston J.M."/>
        </authorList>
    </citation>
    <scope>NUCLEOTIDE SEQUENCE [LARGE SCALE GENOMIC DNA]</scope>
    <source>
        <strain evidence="1 2">DmPark20a_162</strain>
    </source>
</reference>
<accession>A0ABS8VS04</accession>
<protein>
    <submittedName>
        <fullName evidence="1">Helix-turn-helix transcriptional regulator</fullName>
    </submittedName>
</protein>
<evidence type="ECO:0000313" key="1">
    <source>
        <dbReference type="EMBL" id="MCE0743678.1"/>
    </source>
</evidence>